<dbReference type="RefSeq" id="WP_015393353.1">
    <property type="nucleotide sequence ID" value="NC_020291.1"/>
</dbReference>
<proteinExistence type="predicted"/>
<dbReference type="GO" id="GO:0016747">
    <property type="term" value="F:acyltransferase activity, transferring groups other than amino-acyl groups"/>
    <property type="evidence" value="ECO:0007669"/>
    <property type="project" value="TreeGrafter"/>
</dbReference>
<dbReference type="KEGG" id="csr:Cspa_c32740"/>
<name>M1LV87_9CLOT</name>
<dbReference type="EC" id="3.2.1.8" evidence="1"/>
<protein>
    <submittedName>
        <fullName evidence="1">Endo-1,4-beta-xylanase Z</fullName>
        <ecNumber evidence="1">3.2.1.8</ecNumber>
    </submittedName>
</protein>
<dbReference type="SUPFAM" id="SSF53474">
    <property type="entry name" value="alpha/beta-Hydrolases"/>
    <property type="match status" value="1"/>
</dbReference>
<dbReference type="Gene3D" id="3.40.50.1820">
    <property type="entry name" value="alpha/beta hydrolase"/>
    <property type="match status" value="1"/>
</dbReference>
<organism evidence="1 2">
    <name type="scientific">Clostridium saccharoperbutylacetonicum N1-4(HMT)</name>
    <dbReference type="NCBI Taxonomy" id="931276"/>
    <lineage>
        <taxon>Bacteria</taxon>
        <taxon>Bacillati</taxon>
        <taxon>Bacillota</taxon>
        <taxon>Clostridia</taxon>
        <taxon>Eubacteriales</taxon>
        <taxon>Clostridiaceae</taxon>
        <taxon>Clostridium</taxon>
    </lineage>
</organism>
<keyword evidence="1" id="KW-0624">Polysaccharide degradation</keyword>
<evidence type="ECO:0000313" key="2">
    <source>
        <dbReference type="Proteomes" id="UP000011728"/>
    </source>
</evidence>
<gene>
    <name evidence="1" type="primary">xynZ3</name>
    <name evidence="1" type="ORF">Cspa_c32740</name>
</gene>
<dbReference type="HOGENOM" id="CLU_037618_2_0_9"/>
<evidence type="ECO:0000313" key="1">
    <source>
        <dbReference type="EMBL" id="AGF57035.1"/>
    </source>
</evidence>
<dbReference type="PANTHER" id="PTHR48098">
    <property type="entry name" value="ENTEROCHELIN ESTERASE-RELATED"/>
    <property type="match status" value="1"/>
</dbReference>
<dbReference type="InterPro" id="IPR050583">
    <property type="entry name" value="Mycobacterial_A85_antigen"/>
</dbReference>
<dbReference type="AlphaFoldDB" id="M1LV87"/>
<reference evidence="1 2" key="1">
    <citation type="submission" date="2013-02" db="EMBL/GenBank/DDBJ databases">
        <title>Genome sequence of Clostridium saccharoperbutylacetonicum N1-4(HMT).</title>
        <authorList>
            <person name="Poehlein A."/>
            <person name="Daniel R."/>
        </authorList>
    </citation>
    <scope>NUCLEOTIDE SEQUENCE [LARGE SCALE GENOMIC DNA]</scope>
    <source>
        <strain evidence="2">N1-4(HMT)</strain>
    </source>
</reference>
<keyword evidence="2" id="KW-1185">Reference proteome</keyword>
<dbReference type="OrthoDB" id="9777383at2"/>
<dbReference type="eggNOG" id="COG2382">
    <property type="taxonomic scope" value="Bacteria"/>
</dbReference>
<accession>M1LV87</accession>
<dbReference type="GO" id="GO:0045493">
    <property type="term" value="P:xylan catabolic process"/>
    <property type="evidence" value="ECO:0007669"/>
    <property type="project" value="UniProtKB-KW"/>
</dbReference>
<keyword evidence="1" id="KW-0858">Xylan degradation</keyword>
<keyword evidence="1" id="KW-0326">Glycosidase</keyword>
<dbReference type="PANTHER" id="PTHR48098:SF1">
    <property type="entry name" value="DIACYLGLYCEROL ACYLTRANSFERASE_MYCOLYLTRANSFERASE AG85A"/>
    <property type="match status" value="1"/>
</dbReference>
<dbReference type="Pfam" id="PF00756">
    <property type="entry name" value="Esterase"/>
    <property type="match status" value="1"/>
</dbReference>
<dbReference type="Proteomes" id="UP000011728">
    <property type="component" value="Chromosome"/>
</dbReference>
<dbReference type="InterPro" id="IPR000801">
    <property type="entry name" value="Esterase-like"/>
</dbReference>
<keyword evidence="1" id="KW-0119">Carbohydrate metabolism</keyword>
<dbReference type="PATRIC" id="fig|931276.5.peg.3297"/>
<dbReference type="EMBL" id="CP004121">
    <property type="protein sequence ID" value="AGF57035.1"/>
    <property type="molecule type" value="Genomic_DNA"/>
</dbReference>
<keyword evidence="1" id="KW-0378">Hydrolase</keyword>
<dbReference type="InterPro" id="IPR029058">
    <property type="entry name" value="AB_hydrolase_fold"/>
</dbReference>
<dbReference type="GO" id="GO:0031176">
    <property type="term" value="F:endo-1,4-beta-xylanase activity"/>
    <property type="evidence" value="ECO:0007669"/>
    <property type="project" value="UniProtKB-EC"/>
</dbReference>
<sequence length="277" mass="30264">MGLILYQSTATNSQRRAKIYLPPWYSVNKKYSVMYLLHGINGSEDDWTTRGGGANIIADNLVAAGKIKPSIIVMPNCTANGQGEYDGYENVTNDLINCLIPYVEKNYSVYTGRLHRAISGLSMGGGQSFNIGLQNLKLFPYVGAYSAAPNTHSNSKLFPDGGTAAKQQLKLLFISYGTNDSLINFGTGVHEFCDSKGIPNTYLLFQGRGHDWSVWKPSLWSFLQMLDRSGYTSDSSDSTTIDKATFYQDTDFGGIAVSLKSGNYTTAQLSAAGIFDK</sequence>